<feature type="transmembrane region" description="Helical" evidence="1">
    <location>
        <begin position="44"/>
        <end position="63"/>
    </location>
</feature>
<feature type="transmembrane region" description="Helical" evidence="1">
    <location>
        <begin position="69"/>
        <end position="86"/>
    </location>
</feature>
<comment type="caution">
    <text evidence="2">The sequence shown here is derived from an EMBL/GenBank/DDBJ whole genome shotgun (WGS) entry which is preliminary data.</text>
</comment>
<accession>A0A0F9E4S7</accession>
<gene>
    <name evidence="2" type="ORF">LCGC14_2410630</name>
</gene>
<keyword evidence="1" id="KW-0472">Membrane</keyword>
<sequence length="98" mass="10994">MSLVFFLSIFALFLFFFANFILSPERNPRFIKLMEAEHAPSQEVVNVIVGFCNAVGIVLAAVLVLAVPFFRVLAAMAMVGWTIRFFHRRHFGTGKANG</sequence>
<protein>
    <submittedName>
        <fullName evidence="2">Uncharacterized protein</fullName>
    </submittedName>
</protein>
<dbReference type="EMBL" id="LAZR01036412">
    <property type="protein sequence ID" value="KKL24911.1"/>
    <property type="molecule type" value="Genomic_DNA"/>
</dbReference>
<dbReference type="AlphaFoldDB" id="A0A0F9E4S7"/>
<feature type="transmembrane region" description="Helical" evidence="1">
    <location>
        <begin position="6"/>
        <end position="23"/>
    </location>
</feature>
<reference evidence="2" key="1">
    <citation type="journal article" date="2015" name="Nature">
        <title>Complex archaea that bridge the gap between prokaryotes and eukaryotes.</title>
        <authorList>
            <person name="Spang A."/>
            <person name="Saw J.H."/>
            <person name="Jorgensen S.L."/>
            <person name="Zaremba-Niedzwiedzka K."/>
            <person name="Martijn J."/>
            <person name="Lind A.E."/>
            <person name="van Eijk R."/>
            <person name="Schleper C."/>
            <person name="Guy L."/>
            <person name="Ettema T.J."/>
        </authorList>
    </citation>
    <scope>NUCLEOTIDE SEQUENCE</scope>
</reference>
<organism evidence="2">
    <name type="scientific">marine sediment metagenome</name>
    <dbReference type="NCBI Taxonomy" id="412755"/>
    <lineage>
        <taxon>unclassified sequences</taxon>
        <taxon>metagenomes</taxon>
        <taxon>ecological metagenomes</taxon>
    </lineage>
</organism>
<proteinExistence type="predicted"/>
<evidence type="ECO:0000256" key="1">
    <source>
        <dbReference type="SAM" id="Phobius"/>
    </source>
</evidence>
<feature type="non-terminal residue" evidence="2">
    <location>
        <position position="98"/>
    </location>
</feature>
<name>A0A0F9E4S7_9ZZZZ</name>
<keyword evidence="1" id="KW-1133">Transmembrane helix</keyword>
<keyword evidence="1" id="KW-0812">Transmembrane</keyword>
<evidence type="ECO:0000313" key="2">
    <source>
        <dbReference type="EMBL" id="KKL24911.1"/>
    </source>
</evidence>